<evidence type="ECO:0000256" key="1">
    <source>
        <dbReference type="SAM" id="Phobius"/>
    </source>
</evidence>
<evidence type="ECO:0000313" key="3">
    <source>
        <dbReference type="Proteomes" id="UP001286456"/>
    </source>
</evidence>
<dbReference type="PANTHER" id="PTHR40640">
    <property type="entry name" value="ANCHORED GLYCOPROTEIN, PUTATIVE (AFU_ORTHOLOGUE AFUA_8G04860)-RELATED"/>
    <property type="match status" value="1"/>
</dbReference>
<keyword evidence="1" id="KW-0472">Membrane</keyword>
<sequence>MGSPLRSLPRRGWWWVLIAWVYAVAAVAASAHTDGPSVVSVFLPGYGNNEWEAYHGSIVSSDASVTTYTIFCAEQAPTCRIAGDLPFIIAEGPKTLRYGGTAAGTITANLHCDLAGTTAATCTGSSSFGPSYSEGGVTGPTQTSWTKTFSGSGVTWAALTLTTPGPGTDTTNIEAPADATQTVVGGGGVSSPSATSAAGIGPRAGRSWATMMASMGAALMAITSGCLAWW</sequence>
<organism evidence="2 3">
    <name type="scientific">Cercophora scortea</name>
    <dbReference type="NCBI Taxonomy" id="314031"/>
    <lineage>
        <taxon>Eukaryota</taxon>
        <taxon>Fungi</taxon>
        <taxon>Dikarya</taxon>
        <taxon>Ascomycota</taxon>
        <taxon>Pezizomycotina</taxon>
        <taxon>Sordariomycetes</taxon>
        <taxon>Sordariomycetidae</taxon>
        <taxon>Sordariales</taxon>
        <taxon>Lasiosphaeriaceae</taxon>
        <taxon>Cercophora</taxon>
    </lineage>
</organism>
<dbReference type="AlphaFoldDB" id="A0AAE0IGL5"/>
<feature type="transmembrane region" description="Helical" evidence="1">
    <location>
        <begin position="12"/>
        <end position="31"/>
    </location>
</feature>
<accession>A0AAE0IGL5</accession>
<gene>
    <name evidence="2" type="ORF">B0T19DRAFT_444053</name>
</gene>
<protein>
    <submittedName>
        <fullName evidence="2">Uncharacterized protein</fullName>
    </submittedName>
</protein>
<evidence type="ECO:0000313" key="2">
    <source>
        <dbReference type="EMBL" id="KAK3324644.1"/>
    </source>
</evidence>
<keyword evidence="1" id="KW-1133">Transmembrane helix</keyword>
<dbReference type="EMBL" id="JAUEPO010000004">
    <property type="protein sequence ID" value="KAK3324644.1"/>
    <property type="molecule type" value="Genomic_DNA"/>
</dbReference>
<comment type="caution">
    <text evidence="2">The sequence shown here is derived from an EMBL/GenBank/DDBJ whole genome shotgun (WGS) entry which is preliminary data.</text>
</comment>
<reference evidence="2" key="2">
    <citation type="submission" date="2023-06" db="EMBL/GenBank/DDBJ databases">
        <authorList>
            <consortium name="Lawrence Berkeley National Laboratory"/>
            <person name="Haridas S."/>
            <person name="Hensen N."/>
            <person name="Bonometti L."/>
            <person name="Westerberg I."/>
            <person name="Brannstrom I.O."/>
            <person name="Guillou S."/>
            <person name="Cros-Aarteil S."/>
            <person name="Calhoun S."/>
            <person name="Kuo A."/>
            <person name="Mondo S."/>
            <person name="Pangilinan J."/>
            <person name="Riley R."/>
            <person name="Labutti K."/>
            <person name="Andreopoulos B."/>
            <person name="Lipzen A."/>
            <person name="Chen C."/>
            <person name="Yanf M."/>
            <person name="Daum C."/>
            <person name="Ng V."/>
            <person name="Clum A."/>
            <person name="Steindorff A."/>
            <person name="Ohm R."/>
            <person name="Martin F."/>
            <person name="Silar P."/>
            <person name="Natvig D."/>
            <person name="Lalanne C."/>
            <person name="Gautier V."/>
            <person name="Ament-Velasquez S.L."/>
            <person name="Kruys A."/>
            <person name="Hutchinson M.I."/>
            <person name="Powell A.J."/>
            <person name="Barry K."/>
            <person name="Miller A.N."/>
            <person name="Grigoriev I.V."/>
            <person name="Debuchy R."/>
            <person name="Gladieux P."/>
            <person name="Thoren M.H."/>
            <person name="Johannesson H."/>
        </authorList>
    </citation>
    <scope>NUCLEOTIDE SEQUENCE</scope>
    <source>
        <strain evidence="2">SMH4131-1</strain>
    </source>
</reference>
<proteinExistence type="predicted"/>
<keyword evidence="1" id="KW-0812">Transmembrane</keyword>
<dbReference type="PANTHER" id="PTHR40640:SF1">
    <property type="entry name" value="ANCHORED GLYCOPROTEIN, PUTATIVE (AFU_ORTHOLOGUE AFUA_8G04860)-RELATED"/>
    <property type="match status" value="1"/>
</dbReference>
<reference evidence="2" key="1">
    <citation type="journal article" date="2023" name="Mol. Phylogenet. Evol.">
        <title>Genome-scale phylogeny and comparative genomics of the fungal order Sordariales.</title>
        <authorList>
            <person name="Hensen N."/>
            <person name="Bonometti L."/>
            <person name="Westerberg I."/>
            <person name="Brannstrom I.O."/>
            <person name="Guillou S."/>
            <person name="Cros-Aarteil S."/>
            <person name="Calhoun S."/>
            <person name="Haridas S."/>
            <person name="Kuo A."/>
            <person name="Mondo S."/>
            <person name="Pangilinan J."/>
            <person name="Riley R."/>
            <person name="LaButti K."/>
            <person name="Andreopoulos B."/>
            <person name="Lipzen A."/>
            <person name="Chen C."/>
            <person name="Yan M."/>
            <person name="Daum C."/>
            <person name="Ng V."/>
            <person name="Clum A."/>
            <person name="Steindorff A."/>
            <person name="Ohm R.A."/>
            <person name="Martin F."/>
            <person name="Silar P."/>
            <person name="Natvig D.O."/>
            <person name="Lalanne C."/>
            <person name="Gautier V."/>
            <person name="Ament-Velasquez S.L."/>
            <person name="Kruys A."/>
            <person name="Hutchinson M.I."/>
            <person name="Powell A.J."/>
            <person name="Barry K."/>
            <person name="Miller A.N."/>
            <person name="Grigoriev I.V."/>
            <person name="Debuchy R."/>
            <person name="Gladieux P."/>
            <person name="Hiltunen Thoren M."/>
            <person name="Johannesson H."/>
        </authorList>
    </citation>
    <scope>NUCLEOTIDE SEQUENCE</scope>
    <source>
        <strain evidence="2">SMH4131-1</strain>
    </source>
</reference>
<dbReference type="Proteomes" id="UP001286456">
    <property type="component" value="Unassembled WGS sequence"/>
</dbReference>
<name>A0AAE0IGL5_9PEZI</name>
<keyword evidence="3" id="KW-1185">Reference proteome</keyword>